<feature type="region of interest" description="Disordered" evidence="1">
    <location>
        <begin position="1"/>
        <end position="31"/>
    </location>
</feature>
<sequence>MTVKHANESQERVSSVSDLQKPKAVITSSPEQDLRIDSRDLAGENVSKKVMKYVHSQILKIREEDSHLGEEFCLGVKDNSHHHADSQMAMVIFARPSSPLSGKTTTVKAFH</sequence>
<protein>
    <submittedName>
        <fullName evidence="2">Uncharacterized protein</fullName>
    </submittedName>
</protein>
<organism evidence="2">
    <name type="scientific">Fagus sylvatica</name>
    <name type="common">Beechnut</name>
    <dbReference type="NCBI Taxonomy" id="28930"/>
    <lineage>
        <taxon>Eukaryota</taxon>
        <taxon>Viridiplantae</taxon>
        <taxon>Streptophyta</taxon>
        <taxon>Embryophyta</taxon>
        <taxon>Tracheophyta</taxon>
        <taxon>Spermatophyta</taxon>
        <taxon>Magnoliopsida</taxon>
        <taxon>eudicotyledons</taxon>
        <taxon>Gunneridae</taxon>
        <taxon>Pentapetalae</taxon>
        <taxon>rosids</taxon>
        <taxon>fabids</taxon>
        <taxon>Fagales</taxon>
        <taxon>Fagaceae</taxon>
        <taxon>Fagus</taxon>
    </lineage>
</organism>
<dbReference type="AlphaFoldDB" id="A0A2N9I4M9"/>
<feature type="compositionally biased region" description="Basic and acidic residues" evidence="1">
    <location>
        <begin position="1"/>
        <end position="11"/>
    </location>
</feature>
<gene>
    <name evidence="2" type="ORF">FSB_LOCUS48899</name>
</gene>
<proteinExistence type="predicted"/>
<dbReference type="EMBL" id="OIVN01005124">
    <property type="protein sequence ID" value="SPD21017.1"/>
    <property type="molecule type" value="Genomic_DNA"/>
</dbReference>
<evidence type="ECO:0000256" key="1">
    <source>
        <dbReference type="SAM" id="MobiDB-lite"/>
    </source>
</evidence>
<evidence type="ECO:0000313" key="2">
    <source>
        <dbReference type="EMBL" id="SPD21017.1"/>
    </source>
</evidence>
<name>A0A2N9I4M9_FAGSY</name>
<accession>A0A2N9I4M9</accession>
<reference evidence="2" key="1">
    <citation type="submission" date="2018-02" db="EMBL/GenBank/DDBJ databases">
        <authorList>
            <person name="Cohen D.B."/>
            <person name="Kent A.D."/>
        </authorList>
    </citation>
    <scope>NUCLEOTIDE SEQUENCE</scope>
</reference>